<evidence type="ECO:0000256" key="4">
    <source>
        <dbReference type="ARBA" id="ARBA00022787"/>
    </source>
</evidence>
<keyword evidence="6" id="KW-0496">Mitochondrion</keyword>
<evidence type="ECO:0000256" key="2">
    <source>
        <dbReference type="ARBA" id="ARBA00008969"/>
    </source>
</evidence>
<evidence type="ECO:0000256" key="3">
    <source>
        <dbReference type="ARBA" id="ARBA00022692"/>
    </source>
</evidence>
<keyword evidence="3" id="KW-0812">Transmembrane</keyword>
<sequence length="597" mass="67111">MAPFETQLELPAYQEKEHGRAGAEERRRWCEHGSMAEDVLRDASLSLKTAVLRAADLPLSVFSSLSQVSLSSGTKKLVAVAAFGAFSVLFLARRFRRRKGKKKVLQEQKRSDFLSTLPPLKDAACARPNLSLSLNSKSSFSRHAASNGGLQSKLSGSLQSLTSVKSVNSCSEGTNESACWDGTDDSGDLRNVATTPENLYMMGMELFEEALRRWEEALNFRSRLADDEAECSSVKLGAGDAIAEETVEDIISGEFIRKLESLLQRAYRLQEEFEGALGFTAPSSHHSLRHTEGSVREDLDDSCWRDTVSVGSTDSFVSAAELSVHKSALGLSSLCHYPFYEEALQMAEDGKISCRVLRTEMLECLGDTDFLAKLHCIRQACQVILQEISTRKFLADTGKKILSSIIVKASKNPKRFEEVYEEMIGFLEQREHWENTEAELSTRGVKHLNFYDIVLDFILMDSFEDLENPPMSIMNVVNNRWLNNAFKETAVASSCWSVLKQKRQHVKDQDGFIAHFYMVCEHISPELAWGFLGPKSSLHDFCCFFKEQVLLFLKDIFDLEKVRYSSMDTLAEDVLHLLHYRAELLLRYSGSDCAAPR</sequence>
<keyword evidence="9" id="KW-1185">Reference proteome</keyword>
<evidence type="ECO:0000256" key="7">
    <source>
        <dbReference type="ARBA" id="ARBA00023136"/>
    </source>
</evidence>
<keyword evidence="4" id="KW-1000">Mitochondrion outer membrane</keyword>
<keyword evidence="7" id="KW-0472">Membrane</keyword>
<keyword evidence="5" id="KW-1133">Transmembrane helix</keyword>
<comment type="subcellular location">
    <subcellularLocation>
        <location evidence="1">Mitochondrion outer membrane</location>
    </subcellularLocation>
</comment>
<proteinExistence type="inferred from homology"/>
<evidence type="ECO:0000256" key="6">
    <source>
        <dbReference type="ARBA" id="ARBA00023128"/>
    </source>
</evidence>
<evidence type="ECO:0000256" key="1">
    <source>
        <dbReference type="ARBA" id="ARBA00004294"/>
    </source>
</evidence>
<dbReference type="AlphaFoldDB" id="A0A7J6B3L5"/>
<dbReference type="EMBL" id="JAAGNN010000005">
    <property type="protein sequence ID" value="KAF4089585.1"/>
    <property type="molecule type" value="Genomic_DNA"/>
</dbReference>
<comment type="similarity">
    <text evidence="2">Belongs to the mitoguardin family.</text>
</comment>
<dbReference type="Proteomes" id="UP000593565">
    <property type="component" value="Unassembled WGS sequence"/>
</dbReference>
<accession>A0A7J6B3L5</accession>
<dbReference type="PANTHER" id="PTHR21508:SF3">
    <property type="entry name" value="MITOGUARDIN 1"/>
    <property type="match status" value="1"/>
</dbReference>
<evidence type="ECO:0008006" key="10">
    <source>
        <dbReference type="Google" id="ProtNLM"/>
    </source>
</evidence>
<dbReference type="GO" id="GO:0008053">
    <property type="term" value="P:mitochondrial fusion"/>
    <property type="evidence" value="ECO:0007669"/>
    <property type="project" value="InterPro"/>
</dbReference>
<gene>
    <name evidence="8" type="ORF">AMELA_G00067700</name>
</gene>
<dbReference type="PANTHER" id="PTHR21508">
    <property type="entry name" value="MITOGUARDIN"/>
    <property type="match status" value="1"/>
</dbReference>
<protein>
    <recommendedName>
        <fullName evidence="10">Mitoguardin 1</fullName>
    </recommendedName>
</protein>
<comment type="caution">
    <text evidence="8">The sequence shown here is derived from an EMBL/GenBank/DDBJ whole genome shotgun (WGS) entry which is preliminary data.</text>
</comment>
<dbReference type="InterPro" id="IPR019392">
    <property type="entry name" value="Miga"/>
</dbReference>
<organism evidence="8 9">
    <name type="scientific">Ameiurus melas</name>
    <name type="common">Black bullhead</name>
    <name type="synonym">Silurus melas</name>
    <dbReference type="NCBI Taxonomy" id="219545"/>
    <lineage>
        <taxon>Eukaryota</taxon>
        <taxon>Metazoa</taxon>
        <taxon>Chordata</taxon>
        <taxon>Craniata</taxon>
        <taxon>Vertebrata</taxon>
        <taxon>Euteleostomi</taxon>
        <taxon>Actinopterygii</taxon>
        <taxon>Neopterygii</taxon>
        <taxon>Teleostei</taxon>
        <taxon>Ostariophysi</taxon>
        <taxon>Siluriformes</taxon>
        <taxon>Ictaluridae</taxon>
        <taxon>Ameiurus</taxon>
    </lineage>
</organism>
<evidence type="ECO:0000313" key="8">
    <source>
        <dbReference type="EMBL" id="KAF4089585.1"/>
    </source>
</evidence>
<name>A0A7J6B3L5_AMEME</name>
<dbReference type="GO" id="GO:0005741">
    <property type="term" value="C:mitochondrial outer membrane"/>
    <property type="evidence" value="ECO:0007669"/>
    <property type="project" value="UniProtKB-SubCell"/>
</dbReference>
<evidence type="ECO:0000313" key="9">
    <source>
        <dbReference type="Proteomes" id="UP000593565"/>
    </source>
</evidence>
<evidence type="ECO:0000256" key="5">
    <source>
        <dbReference type="ARBA" id="ARBA00022989"/>
    </source>
</evidence>
<dbReference type="Pfam" id="PF10265">
    <property type="entry name" value="Miga"/>
    <property type="match status" value="1"/>
</dbReference>
<reference evidence="8 9" key="1">
    <citation type="submission" date="2020-02" db="EMBL/GenBank/DDBJ databases">
        <title>A chromosome-scale genome assembly of the black bullhead catfish (Ameiurus melas).</title>
        <authorList>
            <person name="Wen M."/>
            <person name="Zham M."/>
            <person name="Cabau C."/>
            <person name="Klopp C."/>
            <person name="Donnadieu C."/>
            <person name="Roques C."/>
            <person name="Bouchez O."/>
            <person name="Lampietro C."/>
            <person name="Jouanno E."/>
            <person name="Herpin A."/>
            <person name="Louis A."/>
            <person name="Berthelot C."/>
            <person name="Parey E."/>
            <person name="Roest-Crollius H."/>
            <person name="Braasch I."/>
            <person name="Postlethwait J."/>
            <person name="Robinson-Rechavi M."/>
            <person name="Echchiki A."/>
            <person name="Begum T."/>
            <person name="Montfort J."/>
            <person name="Schartl M."/>
            <person name="Bobe J."/>
            <person name="Guiguen Y."/>
        </authorList>
    </citation>
    <scope>NUCLEOTIDE SEQUENCE [LARGE SCALE GENOMIC DNA]</scope>
    <source>
        <strain evidence="8">M_S1</strain>
        <tissue evidence="8">Blood</tissue>
    </source>
</reference>